<organism evidence="2 3">
    <name type="scientific">Marinobacter xiaoshiensis</name>
    <dbReference type="NCBI Taxonomy" id="3073652"/>
    <lineage>
        <taxon>Bacteria</taxon>
        <taxon>Pseudomonadati</taxon>
        <taxon>Pseudomonadota</taxon>
        <taxon>Gammaproteobacteria</taxon>
        <taxon>Pseudomonadales</taxon>
        <taxon>Marinobacteraceae</taxon>
        <taxon>Marinobacter</taxon>
    </lineage>
</organism>
<keyword evidence="3" id="KW-1185">Reference proteome</keyword>
<evidence type="ECO:0000313" key="2">
    <source>
        <dbReference type="EMBL" id="MDS1309435.1"/>
    </source>
</evidence>
<evidence type="ECO:0000313" key="3">
    <source>
        <dbReference type="Proteomes" id="UP001267407"/>
    </source>
</evidence>
<protein>
    <recommendedName>
        <fullName evidence="4">Pilus assembly protein</fullName>
    </recommendedName>
</protein>
<evidence type="ECO:0008006" key="4">
    <source>
        <dbReference type="Google" id="ProtNLM"/>
    </source>
</evidence>
<dbReference type="RefSeq" id="WP_310965712.1">
    <property type="nucleotide sequence ID" value="NZ_JAVMBO010000007.1"/>
</dbReference>
<keyword evidence="1" id="KW-0812">Transmembrane</keyword>
<gene>
    <name evidence="2" type="ORF">RKA07_04835</name>
</gene>
<dbReference type="EMBL" id="JAVMBO010000007">
    <property type="protein sequence ID" value="MDS1309435.1"/>
    <property type="molecule type" value="Genomic_DNA"/>
</dbReference>
<sequence>MVKAKLKAAAIHGVITVILALLAALVIYGLWYPKPFAEMSHGTDLFLLIVLVEIVLGPTISLVIFNTRKQKSEMLRDYFIVGMIQFSAFFYGIFSVYISRPVYLVFVKDRIEVVAAVELNNADFTHAGSQFRSLPKLGPSTICVEFPKSPEKKSELLFSALRGMDIQLIPEFYRECREGEIASNAYTRGEFFAIETVDNSIIPESLEGPEFTWLPVVTRFGAWLVFYPNGDVNKPLFVNEDPFSL</sequence>
<evidence type="ECO:0000256" key="1">
    <source>
        <dbReference type="SAM" id="Phobius"/>
    </source>
</evidence>
<name>A0ABU2HGI1_9GAMM</name>
<accession>A0ABU2HGI1</accession>
<proteinExistence type="predicted"/>
<comment type="caution">
    <text evidence="2">The sequence shown here is derived from an EMBL/GenBank/DDBJ whole genome shotgun (WGS) entry which is preliminary data.</text>
</comment>
<dbReference type="Proteomes" id="UP001267407">
    <property type="component" value="Unassembled WGS sequence"/>
</dbReference>
<feature type="transmembrane region" description="Helical" evidence="1">
    <location>
        <begin position="12"/>
        <end position="33"/>
    </location>
</feature>
<feature type="transmembrane region" description="Helical" evidence="1">
    <location>
        <begin position="78"/>
        <end position="98"/>
    </location>
</feature>
<feature type="transmembrane region" description="Helical" evidence="1">
    <location>
        <begin position="45"/>
        <end position="66"/>
    </location>
</feature>
<keyword evidence="1" id="KW-0472">Membrane</keyword>
<reference evidence="2" key="1">
    <citation type="submission" date="2023-09" db="EMBL/GenBank/DDBJ databases">
        <title>Marinobacter sediminicola sp. nov. and Marinobacter maritimum sp. nov., isolated from marine sediment.</title>
        <authorList>
            <person name="An J."/>
        </authorList>
    </citation>
    <scope>NUCLEOTIDE SEQUENCE</scope>
    <source>
        <strain evidence="2">F60267</strain>
    </source>
</reference>
<keyword evidence="1" id="KW-1133">Transmembrane helix</keyword>